<feature type="region of interest" description="Disordered" evidence="2">
    <location>
        <begin position="450"/>
        <end position="470"/>
    </location>
</feature>
<dbReference type="GeneID" id="54469740"/>
<keyword evidence="1" id="KW-0862">Zinc</keyword>
<organism evidence="4">
    <name type="scientific">Mytilinidion resinicola</name>
    <dbReference type="NCBI Taxonomy" id="574789"/>
    <lineage>
        <taxon>Eukaryota</taxon>
        <taxon>Fungi</taxon>
        <taxon>Dikarya</taxon>
        <taxon>Ascomycota</taxon>
        <taxon>Pezizomycotina</taxon>
        <taxon>Dothideomycetes</taxon>
        <taxon>Pleosporomycetidae</taxon>
        <taxon>Mytilinidiales</taxon>
        <taxon>Mytilinidiaceae</taxon>
        <taxon>Mytilinidion</taxon>
    </lineage>
</organism>
<dbReference type="Proteomes" id="UP000504636">
    <property type="component" value="Unplaced"/>
</dbReference>
<dbReference type="InterPro" id="IPR013087">
    <property type="entry name" value="Znf_C2H2_type"/>
</dbReference>
<accession>A0A6A6YGV1</accession>
<evidence type="ECO:0000256" key="2">
    <source>
        <dbReference type="SAM" id="MobiDB-lite"/>
    </source>
</evidence>
<gene>
    <name evidence="4 6" type="ORF">BDZ99DRAFT_71997</name>
</gene>
<evidence type="ECO:0000313" key="5">
    <source>
        <dbReference type="Proteomes" id="UP000504636"/>
    </source>
</evidence>
<dbReference type="AlphaFoldDB" id="A0A6A6YGV1"/>
<sequence>MASPSELSIEEHYVIQELLNRRTAREWSEIFSRIDSSHTIYTQLSRPESLISVPSLRSDSSLSGRYPASSASSVPSFRQSCDTSGSATSYASQSLHKLHPQHPFPLNPGSDRFGPKIILNGSLPYNGTSALPATAALSQRPLGYEDILCSREFKKPSEPTTMLLFCTFCAEQGLRKTFKKKADWKKHESVFHETGKEWQCEAPRCFRIFGREIDFSKHQKEHPEASSPCKQLPEKVAFGCGFNSCGYVAYHWNDRCNHVATCQSFLEGEEWEYSTKIRNLLAQKSIRDEWKTIRNETCSRLHIDHKSLRWTPETSTALRRQLECNQFGSLNRFLLEAVELGQGALLLTDTFVPPKAQSTTERQTPDALGSHAQFATIGHHNQGSFEPDPFLLQEVDITQHTNLDTPLTSYYTDNIRGNGAPTHSPPPNTEPSCNRMSYVMDENASLLFGQPPTTLETSTSQSPATELQDRQRLTICPSLPQGRLLICPPNNIPRGSSL</sequence>
<dbReference type="PROSITE" id="PS50157">
    <property type="entry name" value="ZINC_FINGER_C2H2_2"/>
    <property type="match status" value="1"/>
</dbReference>
<keyword evidence="5" id="KW-1185">Reference proteome</keyword>
<evidence type="ECO:0000259" key="3">
    <source>
        <dbReference type="PROSITE" id="PS50157"/>
    </source>
</evidence>
<feature type="domain" description="C2H2-type" evidence="3">
    <location>
        <begin position="198"/>
        <end position="227"/>
    </location>
</feature>
<dbReference type="GO" id="GO:0008270">
    <property type="term" value="F:zinc ion binding"/>
    <property type="evidence" value="ECO:0007669"/>
    <property type="project" value="UniProtKB-KW"/>
</dbReference>
<dbReference type="EMBL" id="MU003704">
    <property type="protein sequence ID" value="KAF2808046.1"/>
    <property type="molecule type" value="Genomic_DNA"/>
</dbReference>
<evidence type="ECO:0000313" key="4">
    <source>
        <dbReference type="EMBL" id="KAF2808046.1"/>
    </source>
</evidence>
<dbReference type="RefSeq" id="XP_033575010.1">
    <property type="nucleotide sequence ID" value="XM_033728847.1"/>
</dbReference>
<name>A0A6A6YGV1_9PEZI</name>
<dbReference type="PROSITE" id="PS00028">
    <property type="entry name" value="ZINC_FINGER_C2H2_1"/>
    <property type="match status" value="1"/>
</dbReference>
<evidence type="ECO:0000313" key="6">
    <source>
        <dbReference type="RefSeq" id="XP_033575010.1"/>
    </source>
</evidence>
<dbReference type="OrthoDB" id="3758860at2759"/>
<proteinExistence type="predicted"/>
<reference evidence="4 6" key="1">
    <citation type="journal article" date="2020" name="Stud. Mycol.">
        <title>101 Dothideomycetes genomes: a test case for predicting lifestyles and emergence of pathogens.</title>
        <authorList>
            <person name="Haridas S."/>
            <person name="Albert R."/>
            <person name="Binder M."/>
            <person name="Bloem J."/>
            <person name="Labutti K."/>
            <person name="Salamov A."/>
            <person name="Andreopoulos B."/>
            <person name="Baker S."/>
            <person name="Barry K."/>
            <person name="Bills G."/>
            <person name="Bluhm B."/>
            <person name="Cannon C."/>
            <person name="Castanera R."/>
            <person name="Culley D."/>
            <person name="Daum C."/>
            <person name="Ezra D."/>
            <person name="Gonzalez J."/>
            <person name="Henrissat B."/>
            <person name="Kuo A."/>
            <person name="Liang C."/>
            <person name="Lipzen A."/>
            <person name="Lutzoni F."/>
            <person name="Magnuson J."/>
            <person name="Mondo S."/>
            <person name="Nolan M."/>
            <person name="Ohm R."/>
            <person name="Pangilinan J."/>
            <person name="Park H.-J."/>
            <person name="Ramirez L."/>
            <person name="Alfaro M."/>
            <person name="Sun H."/>
            <person name="Tritt A."/>
            <person name="Yoshinaga Y."/>
            <person name="Zwiers L.-H."/>
            <person name="Turgeon B."/>
            <person name="Goodwin S."/>
            <person name="Spatafora J."/>
            <person name="Crous P."/>
            <person name="Grigoriev I."/>
        </authorList>
    </citation>
    <scope>NUCLEOTIDE SEQUENCE</scope>
    <source>
        <strain evidence="4 6">CBS 304.34</strain>
    </source>
</reference>
<keyword evidence="1" id="KW-0863">Zinc-finger</keyword>
<reference evidence="6" key="2">
    <citation type="submission" date="2020-04" db="EMBL/GenBank/DDBJ databases">
        <authorList>
            <consortium name="NCBI Genome Project"/>
        </authorList>
    </citation>
    <scope>NUCLEOTIDE SEQUENCE</scope>
    <source>
        <strain evidence="6">CBS 304.34</strain>
    </source>
</reference>
<keyword evidence="1" id="KW-0479">Metal-binding</keyword>
<evidence type="ECO:0000256" key="1">
    <source>
        <dbReference type="PROSITE-ProRule" id="PRU00042"/>
    </source>
</evidence>
<reference evidence="6" key="3">
    <citation type="submission" date="2025-04" db="UniProtKB">
        <authorList>
            <consortium name="RefSeq"/>
        </authorList>
    </citation>
    <scope>IDENTIFICATION</scope>
    <source>
        <strain evidence="6">CBS 304.34</strain>
    </source>
</reference>
<feature type="compositionally biased region" description="Polar residues" evidence="2">
    <location>
        <begin position="451"/>
        <end position="465"/>
    </location>
</feature>
<protein>
    <recommendedName>
        <fullName evidence="3">C2H2-type domain-containing protein</fullName>
    </recommendedName>
</protein>